<sequence length="115" mass="13136">RTEMAQCLYFDTALVDLTVIGLDDKNEDIDDRFTEDIYDYSMSTLLSSNVGVTNFWISYWNSGVALSKDSNDSEKSEKENNSTIKNPANTKHRGRPATKRFKAATEKPRHQLYTC</sequence>
<reference evidence="2" key="1">
    <citation type="submission" date="2021-06" db="EMBL/GenBank/DDBJ databases">
        <authorList>
            <person name="Kallberg Y."/>
            <person name="Tangrot J."/>
            <person name="Rosling A."/>
        </authorList>
    </citation>
    <scope>NUCLEOTIDE SEQUENCE</scope>
    <source>
        <strain evidence="2">MA453B</strain>
    </source>
</reference>
<dbReference type="EMBL" id="CAJVPY010034017">
    <property type="protein sequence ID" value="CAG8799560.1"/>
    <property type="molecule type" value="Genomic_DNA"/>
</dbReference>
<protein>
    <submittedName>
        <fullName evidence="2">3385_t:CDS:1</fullName>
    </submittedName>
</protein>
<gene>
    <name evidence="2" type="ORF">DERYTH_LOCUS23091</name>
</gene>
<dbReference type="AlphaFoldDB" id="A0A9N9JVK8"/>
<comment type="caution">
    <text evidence="2">The sequence shown here is derived from an EMBL/GenBank/DDBJ whole genome shotgun (WGS) entry which is preliminary data.</text>
</comment>
<dbReference type="OrthoDB" id="2416444at2759"/>
<feature type="compositionally biased region" description="Basic residues" evidence="1">
    <location>
        <begin position="90"/>
        <end position="102"/>
    </location>
</feature>
<accession>A0A9N9JVK8</accession>
<feature type="compositionally biased region" description="Basic and acidic residues" evidence="1">
    <location>
        <begin position="69"/>
        <end position="80"/>
    </location>
</feature>
<evidence type="ECO:0000313" key="3">
    <source>
        <dbReference type="Proteomes" id="UP000789405"/>
    </source>
</evidence>
<proteinExistence type="predicted"/>
<evidence type="ECO:0000313" key="2">
    <source>
        <dbReference type="EMBL" id="CAG8799560.1"/>
    </source>
</evidence>
<feature type="region of interest" description="Disordered" evidence="1">
    <location>
        <begin position="67"/>
        <end position="115"/>
    </location>
</feature>
<name>A0A9N9JVK8_9GLOM</name>
<evidence type="ECO:0000256" key="1">
    <source>
        <dbReference type="SAM" id="MobiDB-lite"/>
    </source>
</evidence>
<organism evidence="2 3">
    <name type="scientific">Dentiscutata erythropus</name>
    <dbReference type="NCBI Taxonomy" id="1348616"/>
    <lineage>
        <taxon>Eukaryota</taxon>
        <taxon>Fungi</taxon>
        <taxon>Fungi incertae sedis</taxon>
        <taxon>Mucoromycota</taxon>
        <taxon>Glomeromycotina</taxon>
        <taxon>Glomeromycetes</taxon>
        <taxon>Diversisporales</taxon>
        <taxon>Gigasporaceae</taxon>
        <taxon>Dentiscutata</taxon>
    </lineage>
</organism>
<dbReference type="Proteomes" id="UP000789405">
    <property type="component" value="Unassembled WGS sequence"/>
</dbReference>
<feature type="non-terminal residue" evidence="2">
    <location>
        <position position="115"/>
    </location>
</feature>
<keyword evidence="3" id="KW-1185">Reference proteome</keyword>